<dbReference type="AlphaFoldDB" id="A0A656SL78"/>
<dbReference type="GO" id="GO:0006310">
    <property type="term" value="P:DNA recombination"/>
    <property type="evidence" value="ECO:0007669"/>
    <property type="project" value="InterPro"/>
</dbReference>
<evidence type="ECO:0000313" key="1">
    <source>
        <dbReference type="EMBL" id="HAS6679981.1"/>
    </source>
</evidence>
<dbReference type="RefSeq" id="WP_024699778.1">
    <property type="nucleotide sequence ID" value="NZ_CP047992.1"/>
</dbReference>
<sequence>MREHIRDKNIGLIVRLANTKEGLEELAHEYGVASSFFTFYQRYRQRHLPHFRQLATKQAPAGRIIDLSQHPKARDILKRRYERSCQQNWQYLFAREELGSRKAKSDAPVSRQMVYHICCQIREKLEKKLKGIRVGLHSCRKFAVQRVVSITKDVFTASVWIGHGKGNLAMTEHYLNRSAQHQEQVNRQLGAGICQIEYTVPFTQRTPKLLI</sequence>
<reference evidence="1" key="2">
    <citation type="submission" date="2019-12" db="EMBL/GenBank/DDBJ databases">
        <authorList>
            <consortium name="NCBI Pathogen Detection Project"/>
        </authorList>
    </citation>
    <scope>NUCLEOTIDE SEQUENCE</scope>
    <source>
        <strain evidence="1">1930</strain>
    </source>
</reference>
<dbReference type="InterPro" id="IPR011010">
    <property type="entry name" value="DNA_brk_join_enz"/>
</dbReference>
<dbReference type="GO" id="GO:0015074">
    <property type="term" value="P:DNA integration"/>
    <property type="evidence" value="ECO:0007669"/>
    <property type="project" value="InterPro"/>
</dbReference>
<proteinExistence type="predicted"/>
<dbReference type="GO" id="GO:0003677">
    <property type="term" value="F:DNA binding"/>
    <property type="evidence" value="ECO:0007669"/>
    <property type="project" value="InterPro"/>
</dbReference>
<protein>
    <submittedName>
        <fullName evidence="1">Uncharacterized protein</fullName>
    </submittedName>
</protein>
<accession>A0A656SL78</accession>
<dbReference type="SUPFAM" id="SSF56349">
    <property type="entry name" value="DNA breaking-rejoining enzymes"/>
    <property type="match status" value="1"/>
</dbReference>
<gene>
    <name evidence="1" type="ORF">I7278_24690</name>
</gene>
<organism evidence="1">
    <name type="scientific">Vibrio parahaemolyticus</name>
    <dbReference type="NCBI Taxonomy" id="670"/>
    <lineage>
        <taxon>Bacteria</taxon>
        <taxon>Pseudomonadati</taxon>
        <taxon>Pseudomonadota</taxon>
        <taxon>Gammaproteobacteria</taxon>
        <taxon>Vibrionales</taxon>
        <taxon>Vibrionaceae</taxon>
        <taxon>Vibrio</taxon>
    </lineage>
</organism>
<dbReference type="EMBL" id="DACQKT010000022">
    <property type="protein sequence ID" value="HAS6679981.1"/>
    <property type="molecule type" value="Genomic_DNA"/>
</dbReference>
<dbReference type="Proteomes" id="UP000856022">
    <property type="component" value="Unassembled WGS sequence"/>
</dbReference>
<name>A0A656SL78_VIBPH</name>
<comment type="caution">
    <text evidence="1">The sequence shown here is derived from an EMBL/GenBank/DDBJ whole genome shotgun (WGS) entry which is preliminary data.</text>
</comment>
<dbReference type="Gene3D" id="1.10.443.10">
    <property type="entry name" value="Intergrase catalytic core"/>
    <property type="match status" value="1"/>
</dbReference>
<dbReference type="InterPro" id="IPR013762">
    <property type="entry name" value="Integrase-like_cat_sf"/>
</dbReference>
<reference evidence="1" key="1">
    <citation type="journal article" date="2018" name="Genome Biol.">
        <title>SKESA: strategic k-mer extension for scrupulous assemblies.</title>
        <authorList>
            <person name="Souvorov A."/>
            <person name="Agarwala R."/>
            <person name="Lipman D.J."/>
        </authorList>
    </citation>
    <scope>NUCLEOTIDE SEQUENCE</scope>
    <source>
        <strain evidence="1">1930</strain>
    </source>
</reference>